<evidence type="ECO:0000256" key="6">
    <source>
        <dbReference type="ARBA" id="ARBA00023136"/>
    </source>
</evidence>
<evidence type="ECO:0000313" key="11">
    <source>
        <dbReference type="Proteomes" id="UP000054725"/>
    </source>
</evidence>
<sequence length="580" mass="63308">MSFAIPLPASEIFQVGTKQVDPNTFVINWQVKPGYYLYSDRIKLSEPSNNNLRLGTILFPPATKKTDKQGRLYSVYRDHLALPVAILGEEPGESLLDVQFQGCSDDGFCYPPETRQIKLTIDKNLALSEVNMETKTPDTAPLAVQEQQEKPVDKVEAVFVNHHWAMVILSFFGFGLLLSFTPCILPMVPVLSGIIVGHGKNLSTRKAFFLSLSYVLSMSITYALVGALVAKVGSNLQVLMQTPWVIGFFSFIFVLLALSMFGFYELRLPTSWQAKLANANRSQASGHYLSAAIMGCLSTLILSPCVTAPLIGALGYIAHTGNIALGSSALFFLGLGMGTPLILIGMSAGKWLPKAGKWMNVVKAFFGVLLLAVAIFLLERILPGPLVMALWASLLIFSGVYCGALTCSLNNIDKFRQGFGIILLVYGLLVLIGASMGTTNPLQPLAALQIVKSTTPTEEKTVKTLRGLQRVIANAKGKPVMLDFYADWCTSCKFMEATVFKDPRVTEALKDFVVVKVDITGNKAQERALLSQFNVVAPPTFLFLDKLGDEQTHLRLVGETSTKEFLNQLEQATGITAVTN</sequence>
<dbReference type="InterPro" id="IPR036249">
    <property type="entry name" value="Thioredoxin-like_sf"/>
</dbReference>
<accession>A0A0W0WKN8</accession>
<feature type="transmembrane region" description="Helical" evidence="8">
    <location>
        <begin position="287"/>
        <end position="317"/>
    </location>
</feature>
<keyword evidence="4" id="KW-0201">Cytochrome c-type biogenesis</keyword>
<dbReference type="PANTHER" id="PTHR32234:SF0">
    <property type="entry name" value="THIOL:DISULFIDE INTERCHANGE PROTEIN DSBD"/>
    <property type="match status" value="1"/>
</dbReference>
<feature type="transmembrane region" description="Helical" evidence="8">
    <location>
        <begin position="419"/>
        <end position="437"/>
    </location>
</feature>
<evidence type="ECO:0000256" key="4">
    <source>
        <dbReference type="ARBA" id="ARBA00022748"/>
    </source>
</evidence>
<protein>
    <submittedName>
        <fullName evidence="10">Thiol:disulfide interchange protein DsbD</fullName>
    </submittedName>
</protein>
<keyword evidence="7" id="KW-0676">Redox-active center</keyword>
<dbReference type="SUPFAM" id="SSF74863">
    <property type="entry name" value="Thiol:disulfide interchange protein DsbD, N-terminal domain (DsbD-alpha)"/>
    <property type="match status" value="1"/>
</dbReference>
<evidence type="ECO:0000256" key="1">
    <source>
        <dbReference type="ARBA" id="ARBA00004651"/>
    </source>
</evidence>
<evidence type="ECO:0000313" key="10">
    <source>
        <dbReference type="EMBL" id="KTD32893.1"/>
    </source>
</evidence>
<keyword evidence="11" id="KW-1185">Reference proteome</keyword>
<keyword evidence="3 8" id="KW-0812">Transmembrane</keyword>
<dbReference type="STRING" id="45070.Lnau_2541"/>
<dbReference type="SUPFAM" id="SSF52833">
    <property type="entry name" value="Thioredoxin-like"/>
    <property type="match status" value="1"/>
</dbReference>
<keyword evidence="5 8" id="KW-1133">Transmembrane helix</keyword>
<keyword evidence="2" id="KW-1003">Cell membrane</keyword>
<organism evidence="10 11">
    <name type="scientific">Legionella nautarum</name>
    <dbReference type="NCBI Taxonomy" id="45070"/>
    <lineage>
        <taxon>Bacteria</taxon>
        <taxon>Pseudomonadati</taxon>
        <taxon>Pseudomonadota</taxon>
        <taxon>Gammaproteobacteria</taxon>
        <taxon>Legionellales</taxon>
        <taxon>Legionellaceae</taxon>
        <taxon>Legionella</taxon>
    </lineage>
</organism>
<dbReference type="EMBL" id="LNYO01000024">
    <property type="protein sequence ID" value="KTD32893.1"/>
    <property type="molecule type" value="Genomic_DNA"/>
</dbReference>
<dbReference type="Pfam" id="PF02683">
    <property type="entry name" value="DsbD_TM"/>
    <property type="match status" value="1"/>
</dbReference>
<dbReference type="InterPro" id="IPR013766">
    <property type="entry name" value="Thioredoxin_domain"/>
</dbReference>
<dbReference type="PANTHER" id="PTHR32234">
    <property type="entry name" value="THIOL:DISULFIDE INTERCHANGE PROTEIN DSBD"/>
    <property type="match status" value="1"/>
</dbReference>
<dbReference type="NCBIfam" id="NF001419">
    <property type="entry name" value="PRK00293.1"/>
    <property type="match status" value="1"/>
</dbReference>
<name>A0A0W0WKN8_9GAMM</name>
<dbReference type="InterPro" id="IPR035671">
    <property type="entry name" value="DsbD_gamma"/>
</dbReference>
<dbReference type="InterPro" id="IPR017937">
    <property type="entry name" value="Thioredoxin_CS"/>
</dbReference>
<feature type="domain" description="Thioredoxin" evidence="9">
    <location>
        <begin position="442"/>
        <end position="574"/>
    </location>
</feature>
<evidence type="ECO:0000256" key="3">
    <source>
        <dbReference type="ARBA" id="ARBA00022692"/>
    </source>
</evidence>
<feature type="transmembrane region" description="Helical" evidence="8">
    <location>
        <begin position="244"/>
        <end position="266"/>
    </location>
</feature>
<dbReference type="Gene3D" id="3.40.30.10">
    <property type="entry name" value="Glutaredoxin"/>
    <property type="match status" value="1"/>
</dbReference>
<evidence type="ECO:0000256" key="8">
    <source>
        <dbReference type="SAM" id="Phobius"/>
    </source>
</evidence>
<keyword evidence="6 8" id="KW-0472">Membrane</keyword>
<dbReference type="InterPro" id="IPR028250">
    <property type="entry name" value="DsbDN"/>
</dbReference>
<dbReference type="PATRIC" id="fig|45070.6.peg.2681"/>
<proteinExistence type="predicted"/>
<dbReference type="InterPro" id="IPR036929">
    <property type="entry name" value="DsbDN_sf"/>
</dbReference>
<dbReference type="PROSITE" id="PS00194">
    <property type="entry name" value="THIOREDOXIN_1"/>
    <property type="match status" value="1"/>
</dbReference>
<evidence type="ECO:0000259" key="9">
    <source>
        <dbReference type="PROSITE" id="PS51352"/>
    </source>
</evidence>
<dbReference type="Proteomes" id="UP000054725">
    <property type="component" value="Unassembled WGS sequence"/>
</dbReference>
<gene>
    <name evidence="10" type="ORF">Lnau_2541</name>
</gene>
<dbReference type="AlphaFoldDB" id="A0A0W0WKN8"/>
<dbReference type="Pfam" id="PF11412">
    <property type="entry name" value="DsbD_N"/>
    <property type="match status" value="1"/>
</dbReference>
<dbReference type="GO" id="GO:0045454">
    <property type="term" value="P:cell redox homeostasis"/>
    <property type="evidence" value="ECO:0007669"/>
    <property type="project" value="TreeGrafter"/>
</dbReference>
<dbReference type="CDD" id="cd02953">
    <property type="entry name" value="DsbDgamma"/>
    <property type="match status" value="1"/>
</dbReference>
<feature type="transmembrane region" description="Helical" evidence="8">
    <location>
        <begin position="358"/>
        <end position="378"/>
    </location>
</feature>
<feature type="transmembrane region" description="Helical" evidence="8">
    <location>
        <begin position="208"/>
        <end position="232"/>
    </location>
</feature>
<evidence type="ECO:0000256" key="7">
    <source>
        <dbReference type="ARBA" id="ARBA00023284"/>
    </source>
</evidence>
<feature type="transmembrane region" description="Helical" evidence="8">
    <location>
        <begin position="323"/>
        <end position="346"/>
    </location>
</feature>
<dbReference type="InterPro" id="IPR003834">
    <property type="entry name" value="Cyt_c_assmbl_TM_dom"/>
</dbReference>
<dbReference type="GO" id="GO:0005886">
    <property type="term" value="C:plasma membrane"/>
    <property type="evidence" value="ECO:0007669"/>
    <property type="project" value="UniProtKB-SubCell"/>
</dbReference>
<comment type="subcellular location">
    <subcellularLocation>
        <location evidence="1">Cell membrane</location>
        <topology evidence="1">Multi-pass membrane protein</topology>
    </subcellularLocation>
</comment>
<evidence type="ECO:0000256" key="2">
    <source>
        <dbReference type="ARBA" id="ARBA00022475"/>
    </source>
</evidence>
<reference evidence="10 11" key="1">
    <citation type="submission" date="2015-11" db="EMBL/GenBank/DDBJ databases">
        <title>Genomic analysis of 38 Legionella species identifies large and diverse effector repertoires.</title>
        <authorList>
            <person name="Burstein D."/>
            <person name="Amaro F."/>
            <person name="Zusman T."/>
            <person name="Lifshitz Z."/>
            <person name="Cohen O."/>
            <person name="Gilbert J.A."/>
            <person name="Pupko T."/>
            <person name="Shuman H.A."/>
            <person name="Segal G."/>
        </authorList>
    </citation>
    <scope>NUCLEOTIDE SEQUENCE [LARGE SCALE GENOMIC DNA]</scope>
    <source>
        <strain evidence="10 11">ATCC 49506</strain>
    </source>
</reference>
<dbReference type="GO" id="GO:0017004">
    <property type="term" value="P:cytochrome complex assembly"/>
    <property type="evidence" value="ECO:0007669"/>
    <property type="project" value="UniProtKB-KW"/>
</dbReference>
<feature type="transmembrane region" description="Helical" evidence="8">
    <location>
        <begin position="164"/>
        <end position="196"/>
    </location>
</feature>
<feature type="transmembrane region" description="Helical" evidence="8">
    <location>
        <begin position="384"/>
        <end position="407"/>
    </location>
</feature>
<evidence type="ECO:0000256" key="5">
    <source>
        <dbReference type="ARBA" id="ARBA00022989"/>
    </source>
</evidence>
<dbReference type="Pfam" id="PF13899">
    <property type="entry name" value="Thioredoxin_7"/>
    <property type="match status" value="1"/>
</dbReference>
<dbReference type="PROSITE" id="PS51352">
    <property type="entry name" value="THIOREDOXIN_2"/>
    <property type="match status" value="1"/>
</dbReference>
<dbReference type="GO" id="GO:0015035">
    <property type="term" value="F:protein-disulfide reductase activity"/>
    <property type="evidence" value="ECO:0007669"/>
    <property type="project" value="TreeGrafter"/>
</dbReference>
<comment type="caution">
    <text evidence="10">The sequence shown here is derived from an EMBL/GenBank/DDBJ whole genome shotgun (WGS) entry which is preliminary data.</text>
</comment>
<dbReference type="Gene3D" id="2.60.40.1250">
    <property type="entry name" value="Thiol:disulfide interchange protein DsbD, N-terminal domain"/>
    <property type="match status" value="1"/>
</dbReference>